<protein>
    <recommendedName>
        <fullName evidence="5">non-specific protein-tyrosine kinase</fullName>
        <ecNumber evidence="5">2.7.10.2</ecNumber>
    </recommendedName>
</protein>
<dbReference type="AlphaFoldDB" id="A0A480AB97"/>
<dbReference type="InterPro" id="IPR025669">
    <property type="entry name" value="AAA_dom"/>
</dbReference>
<evidence type="ECO:0000256" key="7">
    <source>
        <dbReference type="ARBA" id="ARBA00022519"/>
    </source>
</evidence>
<keyword evidence="6" id="KW-1003">Cell membrane</keyword>
<evidence type="ECO:0000256" key="3">
    <source>
        <dbReference type="ARBA" id="ARBA00007316"/>
    </source>
</evidence>
<evidence type="ECO:0000256" key="13">
    <source>
        <dbReference type="ARBA" id="ARBA00022989"/>
    </source>
</evidence>
<comment type="subcellular location">
    <subcellularLocation>
        <location evidence="1">Cell inner membrane</location>
        <topology evidence="1">Multi-pass membrane protein</topology>
    </subcellularLocation>
</comment>
<keyword evidence="7" id="KW-0997">Cell inner membrane</keyword>
<evidence type="ECO:0000256" key="1">
    <source>
        <dbReference type="ARBA" id="ARBA00004429"/>
    </source>
</evidence>
<feature type="coiled-coil region" evidence="17">
    <location>
        <begin position="252"/>
        <end position="279"/>
    </location>
</feature>
<organism evidence="21 22">
    <name type="scientific">Dolichospermum planctonicum</name>
    <dbReference type="NCBI Taxonomy" id="136072"/>
    <lineage>
        <taxon>Bacteria</taxon>
        <taxon>Bacillati</taxon>
        <taxon>Cyanobacteriota</taxon>
        <taxon>Cyanophyceae</taxon>
        <taxon>Nostocales</taxon>
        <taxon>Aphanizomenonaceae</taxon>
        <taxon>Dolichospermum</taxon>
    </lineage>
</organism>
<proteinExistence type="inferred from homology"/>
<dbReference type="NCBIfam" id="TIGR01007">
    <property type="entry name" value="eps_fam"/>
    <property type="match status" value="1"/>
</dbReference>
<name>A0A480AB97_9CYAN</name>
<dbReference type="InterPro" id="IPR027417">
    <property type="entry name" value="P-loop_NTPase"/>
</dbReference>
<keyword evidence="13 18" id="KW-1133">Transmembrane helix</keyword>
<dbReference type="CDD" id="cd05387">
    <property type="entry name" value="BY-kinase"/>
    <property type="match status" value="1"/>
</dbReference>
<sequence>MLDQQITNDKNYGSSTAPVSTPVPTLFSNPTFSQFSEEASDFNLKSLFGLLQRRAIIIIGVASVAMGGVIYTTFKQVPIYESGFQILVEPVNSDSELGKIDVGLANVLKPAGLDYESQIQVLQSPELLRDFIKEIQRSYPDINYYTLLQGLTIRRLGQSKIIQVSYKSDNNRKTKLILDPLADYYLKYSLNKRQTKLRQGVQFVEAKLPEIRTRLGELQKEMQVFRQRYNFIDPENQSEVISAQIQSLAQQRLTINQQLTAARANYDRLQRREEQLAILNTAPLYQTLIGQQRQLDTQLSGELTRFQPDNPVIRTLQEKRANLLPIIEAEAARTINIRISEATDVIKKIEVDNQYIAQVERQVQLKLDQLPVLSRQYTEILRNLQIANESLNRFLAAREQLQIEIAQTELPWELIQAAFQPQYPISPDITRNLTLGFVASSLLGIGAAFLREQTDNTYHGVENVQDKIGLPLLGSLPFNKNLVWNPSLNLTNIGKDQEPEVVVDPLIAGDEISNTSARRRSRSSYYYGQGSFWESLQVLYSNIQLLNSDRPIKSLVVSSAVPGDGKSTVGFSLAKTAAIMGKKVLLVDCDLRKSKVHKLTQLNNIWGISSLISSDIDVNQVIQEMPGLNDLSVITAGPTPPDPARLLSSDKMGQMMDYFSENFDLVIYDSPPLSGLVDARLVAVHTDGVMLVVRIDKTDKSALKQLIDTLKASPINLLGVVVNGEKFRRFGYNYNYRYSSYYYTKSKR</sequence>
<dbReference type="GO" id="GO:0004715">
    <property type="term" value="F:non-membrane spanning protein tyrosine kinase activity"/>
    <property type="evidence" value="ECO:0007669"/>
    <property type="project" value="UniProtKB-EC"/>
</dbReference>
<comment type="caution">
    <text evidence="21">The sequence shown here is derived from an EMBL/GenBank/DDBJ whole genome shotgun (WGS) entry which is preliminary data.</text>
</comment>
<evidence type="ECO:0000256" key="18">
    <source>
        <dbReference type="SAM" id="Phobius"/>
    </source>
</evidence>
<dbReference type="InterPro" id="IPR005702">
    <property type="entry name" value="Wzc-like_C"/>
</dbReference>
<keyword evidence="9 18" id="KW-0812">Transmembrane</keyword>
<evidence type="ECO:0000256" key="15">
    <source>
        <dbReference type="ARBA" id="ARBA00023137"/>
    </source>
</evidence>
<evidence type="ECO:0000256" key="9">
    <source>
        <dbReference type="ARBA" id="ARBA00022692"/>
    </source>
</evidence>
<dbReference type="InterPro" id="IPR003856">
    <property type="entry name" value="LPS_length_determ_N"/>
</dbReference>
<evidence type="ECO:0000259" key="20">
    <source>
        <dbReference type="Pfam" id="PF13614"/>
    </source>
</evidence>
<feature type="domain" description="Polysaccharide chain length determinant N-terminal" evidence="19">
    <location>
        <begin position="41"/>
        <end position="134"/>
    </location>
</feature>
<evidence type="ECO:0000256" key="11">
    <source>
        <dbReference type="ARBA" id="ARBA00022777"/>
    </source>
</evidence>
<dbReference type="EC" id="2.7.10.2" evidence="5"/>
<keyword evidence="17" id="KW-0175">Coiled coil</keyword>
<reference evidence="22" key="1">
    <citation type="submission" date="2019-02" db="EMBL/GenBank/DDBJ databases">
        <title>Draft genome sequence of Dolichospermum planctonicum NIES-80.</title>
        <authorList>
            <person name="Yamaguchi H."/>
            <person name="Suzuki S."/>
            <person name="Kawachi M."/>
        </authorList>
    </citation>
    <scope>NUCLEOTIDE SEQUENCE [LARGE SCALE GENOMIC DNA]</scope>
    <source>
        <strain evidence="22">NIES-80</strain>
    </source>
</reference>
<comment type="similarity">
    <text evidence="3">Belongs to the CpsD/CapB family.</text>
</comment>
<evidence type="ECO:0000259" key="19">
    <source>
        <dbReference type="Pfam" id="PF02706"/>
    </source>
</evidence>
<evidence type="ECO:0000256" key="14">
    <source>
        <dbReference type="ARBA" id="ARBA00023136"/>
    </source>
</evidence>
<keyword evidence="10" id="KW-0547">Nucleotide-binding</keyword>
<dbReference type="Proteomes" id="UP000299367">
    <property type="component" value="Unassembled WGS sequence"/>
</dbReference>
<evidence type="ECO:0000256" key="6">
    <source>
        <dbReference type="ARBA" id="ARBA00022475"/>
    </source>
</evidence>
<dbReference type="RefSeq" id="WP_137906364.1">
    <property type="nucleotide sequence ID" value="NZ_BJCF01000001.1"/>
</dbReference>
<evidence type="ECO:0000256" key="8">
    <source>
        <dbReference type="ARBA" id="ARBA00022679"/>
    </source>
</evidence>
<dbReference type="InterPro" id="IPR050445">
    <property type="entry name" value="Bact_polysacc_biosynth/exp"/>
</dbReference>
<dbReference type="EMBL" id="BJCF01000001">
    <property type="protein sequence ID" value="GCL40518.1"/>
    <property type="molecule type" value="Genomic_DNA"/>
</dbReference>
<evidence type="ECO:0000256" key="12">
    <source>
        <dbReference type="ARBA" id="ARBA00022840"/>
    </source>
</evidence>
<evidence type="ECO:0000256" key="16">
    <source>
        <dbReference type="ARBA" id="ARBA00051245"/>
    </source>
</evidence>
<evidence type="ECO:0000256" key="4">
    <source>
        <dbReference type="ARBA" id="ARBA00008883"/>
    </source>
</evidence>
<evidence type="ECO:0000313" key="21">
    <source>
        <dbReference type="EMBL" id="GCL40518.1"/>
    </source>
</evidence>
<gene>
    <name evidence="21" type="ORF">NIES80_02060</name>
</gene>
<dbReference type="GO" id="GO:0005886">
    <property type="term" value="C:plasma membrane"/>
    <property type="evidence" value="ECO:0007669"/>
    <property type="project" value="UniProtKB-SubCell"/>
</dbReference>
<evidence type="ECO:0000256" key="17">
    <source>
        <dbReference type="SAM" id="Coils"/>
    </source>
</evidence>
<dbReference type="GO" id="GO:0005524">
    <property type="term" value="F:ATP binding"/>
    <property type="evidence" value="ECO:0007669"/>
    <property type="project" value="UniProtKB-KW"/>
</dbReference>
<accession>A0A480AB97</accession>
<evidence type="ECO:0000256" key="10">
    <source>
        <dbReference type="ARBA" id="ARBA00022741"/>
    </source>
</evidence>
<keyword evidence="14 18" id="KW-0472">Membrane</keyword>
<comment type="catalytic activity">
    <reaction evidence="16">
        <text>L-tyrosyl-[protein] + ATP = O-phospho-L-tyrosyl-[protein] + ADP + H(+)</text>
        <dbReference type="Rhea" id="RHEA:10596"/>
        <dbReference type="Rhea" id="RHEA-COMP:10136"/>
        <dbReference type="Rhea" id="RHEA-COMP:20101"/>
        <dbReference type="ChEBI" id="CHEBI:15378"/>
        <dbReference type="ChEBI" id="CHEBI:30616"/>
        <dbReference type="ChEBI" id="CHEBI:46858"/>
        <dbReference type="ChEBI" id="CHEBI:61978"/>
        <dbReference type="ChEBI" id="CHEBI:456216"/>
        <dbReference type="EC" id="2.7.10.2"/>
    </reaction>
</comment>
<keyword evidence="8" id="KW-0808">Transferase</keyword>
<evidence type="ECO:0000256" key="5">
    <source>
        <dbReference type="ARBA" id="ARBA00011903"/>
    </source>
</evidence>
<keyword evidence="11" id="KW-0418">Kinase</keyword>
<evidence type="ECO:0000256" key="2">
    <source>
        <dbReference type="ARBA" id="ARBA00006683"/>
    </source>
</evidence>
<dbReference type="OrthoDB" id="580971at2"/>
<feature type="domain" description="AAA" evidence="20">
    <location>
        <begin position="561"/>
        <end position="711"/>
    </location>
</feature>
<dbReference type="SUPFAM" id="SSF52540">
    <property type="entry name" value="P-loop containing nucleoside triphosphate hydrolases"/>
    <property type="match status" value="1"/>
</dbReference>
<keyword evidence="15" id="KW-0829">Tyrosine-protein kinase</keyword>
<evidence type="ECO:0000313" key="22">
    <source>
        <dbReference type="Proteomes" id="UP000299367"/>
    </source>
</evidence>
<dbReference type="Pfam" id="PF13614">
    <property type="entry name" value="AAA_31"/>
    <property type="match status" value="1"/>
</dbReference>
<keyword evidence="12" id="KW-0067">ATP-binding</keyword>
<comment type="similarity">
    <text evidence="4">Belongs to the etk/wzc family.</text>
</comment>
<feature type="transmembrane region" description="Helical" evidence="18">
    <location>
        <begin position="55"/>
        <end position="74"/>
    </location>
</feature>
<comment type="similarity">
    <text evidence="2">Belongs to the CpsC/CapA family.</text>
</comment>
<dbReference type="PANTHER" id="PTHR32309:SF13">
    <property type="entry name" value="FERRIC ENTEROBACTIN TRANSPORT PROTEIN FEPE"/>
    <property type="match status" value="1"/>
</dbReference>
<dbReference type="PANTHER" id="PTHR32309">
    <property type="entry name" value="TYROSINE-PROTEIN KINASE"/>
    <property type="match status" value="1"/>
</dbReference>
<dbReference type="Pfam" id="PF02706">
    <property type="entry name" value="Wzz"/>
    <property type="match status" value="1"/>
</dbReference>
<dbReference type="Gene3D" id="3.40.50.300">
    <property type="entry name" value="P-loop containing nucleotide triphosphate hydrolases"/>
    <property type="match status" value="1"/>
</dbReference>